<proteinExistence type="predicted"/>
<evidence type="ECO:0000313" key="2">
    <source>
        <dbReference type="Proteomes" id="UP000315783"/>
    </source>
</evidence>
<dbReference type="Proteomes" id="UP000315783">
    <property type="component" value="Unassembled WGS sequence"/>
</dbReference>
<gene>
    <name evidence="1" type="ORF">IF1G_00471</name>
</gene>
<dbReference type="AlphaFoldDB" id="A0A545VFZ6"/>
<protein>
    <submittedName>
        <fullName evidence="1">Uncharacterized protein</fullName>
    </submittedName>
</protein>
<sequence>MFALNGVIAYIQVCEMETGAKYPAPYMLVFSTLRYAGKGQKELEPEARKPQGSHTLRLRGRPLTMVDVSRVTSRTLPSTSCVFVDSTRVGCRRGGHPMWN</sequence>
<accession>A0A545VFZ6</accession>
<comment type="caution">
    <text evidence="1">The sequence shown here is derived from an EMBL/GenBank/DDBJ whole genome shotgun (WGS) entry which is preliminary data.</text>
</comment>
<reference evidence="1 2" key="1">
    <citation type="journal article" date="2019" name="Appl. Microbiol. Biotechnol.">
        <title>Genome sequence of Isaria javanica and comparative genome analysis insights into family S53 peptidase evolution in fungal entomopathogens.</title>
        <authorList>
            <person name="Lin R."/>
            <person name="Zhang X."/>
            <person name="Xin B."/>
            <person name="Zou M."/>
            <person name="Gao Y."/>
            <person name="Qin F."/>
            <person name="Hu Q."/>
            <person name="Xie B."/>
            <person name="Cheng X."/>
        </authorList>
    </citation>
    <scope>NUCLEOTIDE SEQUENCE [LARGE SCALE GENOMIC DNA]</scope>
    <source>
        <strain evidence="1 2">IJ1G</strain>
    </source>
</reference>
<keyword evidence="2" id="KW-1185">Reference proteome</keyword>
<name>A0A545VFZ6_9HYPO</name>
<dbReference type="EMBL" id="SPUK01000001">
    <property type="protein sequence ID" value="TQW00540.1"/>
    <property type="molecule type" value="Genomic_DNA"/>
</dbReference>
<organism evidence="1 2">
    <name type="scientific">Cordyceps javanica</name>
    <dbReference type="NCBI Taxonomy" id="43265"/>
    <lineage>
        <taxon>Eukaryota</taxon>
        <taxon>Fungi</taxon>
        <taxon>Dikarya</taxon>
        <taxon>Ascomycota</taxon>
        <taxon>Pezizomycotina</taxon>
        <taxon>Sordariomycetes</taxon>
        <taxon>Hypocreomycetidae</taxon>
        <taxon>Hypocreales</taxon>
        <taxon>Cordycipitaceae</taxon>
        <taxon>Cordyceps</taxon>
    </lineage>
</organism>
<evidence type="ECO:0000313" key="1">
    <source>
        <dbReference type="EMBL" id="TQW00540.1"/>
    </source>
</evidence>